<accession>X0URW9</accession>
<feature type="non-terminal residue" evidence="1">
    <location>
        <position position="1"/>
    </location>
</feature>
<name>X0URW9_9ZZZZ</name>
<dbReference type="AlphaFoldDB" id="X0URW9"/>
<protein>
    <submittedName>
        <fullName evidence="1">Uncharacterized protein</fullName>
    </submittedName>
</protein>
<gene>
    <name evidence="1" type="ORF">S01H1_39927</name>
</gene>
<evidence type="ECO:0000313" key="1">
    <source>
        <dbReference type="EMBL" id="GAG01967.1"/>
    </source>
</evidence>
<reference evidence="1" key="1">
    <citation type="journal article" date="2014" name="Front. Microbiol.">
        <title>High frequency of phylogenetically diverse reductive dehalogenase-homologous genes in deep subseafloor sedimentary metagenomes.</title>
        <authorList>
            <person name="Kawai M."/>
            <person name="Futagami T."/>
            <person name="Toyoda A."/>
            <person name="Takaki Y."/>
            <person name="Nishi S."/>
            <person name="Hori S."/>
            <person name="Arai W."/>
            <person name="Tsubouchi T."/>
            <person name="Morono Y."/>
            <person name="Uchiyama I."/>
            <person name="Ito T."/>
            <person name="Fujiyama A."/>
            <person name="Inagaki F."/>
            <person name="Takami H."/>
        </authorList>
    </citation>
    <scope>NUCLEOTIDE SEQUENCE</scope>
    <source>
        <strain evidence="1">Expedition CK06-06</strain>
    </source>
</reference>
<organism evidence="1">
    <name type="scientific">marine sediment metagenome</name>
    <dbReference type="NCBI Taxonomy" id="412755"/>
    <lineage>
        <taxon>unclassified sequences</taxon>
        <taxon>metagenomes</taxon>
        <taxon>ecological metagenomes</taxon>
    </lineage>
</organism>
<proteinExistence type="predicted"/>
<dbReference type="EMBL" id="BARS01025244">
    <property type="protein sequence ID" value="GAG01967.1"/>
    <property type="molecule type" value="Genomic_DNA"/>
</dbReference>
<sequence>FQYKCTSQSTVVGVLMITSDGGFQFDTEKDFVWYVVYENLGIYKEGVRINYIL</sequence>
<comment type="caution">
    <text evidence="1">The sequence shown here is derived from an EMBL/GenBank/DDBJ whole genome shotgun (WGS) entry which is preliminary data.</text>
</comment>